<reference evidence="1" key="2">
    <citation type="submission" date="2025-09" db="UniProtKB">
        <authorList>
            <consortium name="Ensembl"/>
        </authorList>
    </citation>
    <scope>IDENTIFICATION</scope>
</reference>
<proteinExistence type="predicted"/>
<evidence type="ECO:0000313" key="1">
    <source>
        <dbReference type="Ensembl" id="ENSSDAP00000006592.1"/>
    </source>
</evidence>
<protein>
    <submittedName>
        <fullName evidence="1">Uncharacterized protein</fullName>
    </submittedName>
</protein>
<reference evidence="1" key="1">
    <citation type="submission" date="2025-08" db="UniProtKB">
        <authorList>
            <consortium name="Ensembl"/>
        </authorList>
    </citation>
    <scope>IDENTIFICATION</scope>
</reference>
<dbReference type="Ensembl" id="ENSSDAT00000007527.1">
    <property type="protein sequence ID" value="ENSSDAP00000006592.1"/>
    <property type="gene ID" value="ENSSDAG00000006095.1"/>
</dbReference>
<name>A0A8C9P858_SPEDA</name>
<dbReference type="AlphaFoldDB" id="A0A8C9P858"/>
<accession>A0A8C9P858</accession>
<dbReference type="Proteomes" id="UP000694422">
    <property type="component" value="Unplaced"/>
</dbReference>
<keyword evidence="2" id="KW-1185">Reference proteome</keyword>
<sequence>MKQRAIYLIKPSAMQVSAACYWGAHPHVPGGSPSCRLAAEPFCIKSGLCLPSPLRTVSIDGDCWICHLIKLDVTCALSDCQNVEKCTVFFFIFKKCNCSLIRTEHYSSFMFNLD</sequence>
<evidence type="ECO:0000313" key="2">
    <source>
        <dbReference type="Proteomes" id="UP000694422"/>
    </source>
</evidence>
<organism evidence="1 2">
    <name type="scientific">Spermophilus dauricus</name>
    <name type="common">Daurian ground squirrel</name>
    <dbReference type="NCBI Taxonomy" id="99837"/>
    <lineage>
        <taxon>Eukaryota</taxon>
        <taxon>Metazoa</taxon>
        <taxon>Chordata</taxon>
        <taxon>Craniata</taxon>
        <taxon>Vertebrata</taxon>
        <taxon>Euteleostomi</taxon>
        <taxon>Mammalia</taxon>
        <taxon>Eutheria</taxon>
        <taxon>Euarchontoglires</taxon>
        <taxon>Glires</taxon>
        <taxon>Rodentia</taxon>
        <taxon>Sciuromorpha</taxon>
        <taxon>Sciuridae</taxon>
        <taxon>Xerinae</taxon>
        <taxon>Marmotini</taxon>
        <taxon>Spermophilus</taxon>
    </lineage>
</organism>